<dbReference type="Pfam" id="PF21248">
    <property type="entry name" value="SoFic-like_C"/>
    <property type="match status" value="1"/>
</dbReference>
<evidence type="ECO:0000313" key="3">
    <source>
        <dbReference type="Proteomes" id="UP000190897"/>
    </source>
</evidence>
<keyword evidence="3" id="KW-1185">Reference proteome</keyword>
<gene>
    <name evidence="2" type="ORF">SAMN05660293_02798</name>
</gene>
<evidence type="ECO:0000259" key="1">
    <source>
        <dbReference type="Pfam" id="PF21248"/>
    </source>
</evidence>
<evidence type="ECO:0000313" key="2">
    <source>
        <dbReference type="EMBL" id="SKB91326.1"/>
    </source>
</evidence>
<dbReference type="InterPro" id="IPR048770">
    <property type="entry name" value="SoFic-like_C"/>
</dbReference>
<accession>A0A1T5F5A3</accession>
<reference evidence="3" key="1">
    <citation type="submission" date="2017-02" db="EMBL/GenBank/DDBJ databases">
        <authorList>
            <person name="Varghese N."/>
            <person name="Submissions S."/>
        </authorList>
    </citation>
    <scope>NUCLEOTIDE SEQUENCE [LARGE SCALE GENOMIC DNA]</scope>
    <source>
        <strain evidence="3">DSM 22270</strain>
    </source>
</reference>
<dbReference type="AlphaFoldDB" id="A0A1T5F5A3"/>
<organism evidence="2 3">
    <name type="scientific">Dyadobacter psychrophilus</name>
    <dbReference type="NCBI Taxonomy" id="651661"/>
    <lineage>
        <taxon>Bacteria</taxon>
        <taxon>Pseudomonadati</taxon>
        <taxon>Bacteroidota</taxon>
        <taxon>Cytophagia</taxon>
        <taxon>Cytophagales</taxon>
        <taxon>Spirosomataceae</taxon>
        <taxon>Dyadobacter</taxon>
    </lineage>
</organism>
<dbReference type="EMBL" id="FUZA01000003">
    <property type="protein sequence ID" value="SKB91326.1"/>
    <property type="molecule type" value="Genomic_DNA"/>
</dbReference>
<sequence>MSEMSEQIKEVLPKVYSKDLLEVLFRLPYVKRNFLESSGLGNLKTAGAYLKSLEAKGFILPFRGMSKM</sequence>
<protein>
    <recommendedName>
        <fullName evidence="1">Adenylyltransferase SoFic-like C-terminal domain-containing protein</fullName>
    </recommendedName>
</protein>
<proteinExistence type="predicted"/>
<dbReference type="RefSeq" id="WP_082215367.1">
    <property type="nucleotide sequence ID" value="NZ_FUZA01000003.1"/>
</dbReference>
<dbReference type="STRING" id="651661.SAMN05660293_02798"/>
<feature type="domain" description="Adenylyltransferase SoFic-like C-terminal" evidence="1">
    <location>
        <begin position="1"/>
        <end position="58"/>
    </location>
</feature>
<dbReference type="Proteomes" id="UP000190897">
    <property type="component" value="Unassembled WGS sequence"/>
</dbReference>
<name>A0A1T5F5A3_9BACT</name>